<comment type="caution">
    <text evidence="2">The sequence shown here is derived from an EMBL/GenBank/DDBJ whole genome shotgun (WGS) entry which is preliminary data.</text>
</comment>
<evidence type="ECO:0000256" key="1">
    <source>
        <dbReference type="SAM" id="Phobius"/>
    </source>
</evidence>
<keyword evidence="1" id="KW-0812">Transmembrane</keyword>
<accession>A0A5B7CLF2</accession>
<organism evidence="2 3">
    <name type="scientific">Portunus trituberculatus</name>
    <name type="common">Swimming crab</name>
    <name type="synonym">Neptunus trituberculatus</name>
    <dbReference type="NCBI Taxonomy" id="210409"/>
    <lineage>
        <taxon>Eukaryota</taxon>
        <taxon>Metazoa</taxon>
        <taxon>Ecdysozoa</taxon>
        <taxon>Arthropoda</taxon>
        <taxon>Crustacea</taxon>
        <taxon>Multicrustacea</taxon>
        <taxon>Malacostraca</taxon>
        <taxon>Eumalacostraca</taxon>
        <taxon>Eucarida</taxon>
        <taxon>Decapoda</taxon>
        <taxon>Pleocyemata</taxon>
        <taxon>Brachyura</taxon>
        <taxon>Eubrachyura</taxon>
        <taxon>Portunoidea</taxon>
        <taxon>Portunidae</taxon>
        <taxon>Portuninae</taxon>
        <taxon>Portunus</taxon>
    </lineage>
</organism>
<reference evidence="2 3" key="1">
    <citation type="submission" date="2019-05" db="EMBL/GenBank/DDBJ databases">
        <title>Another draft genome of Portunus trituberculatus and its Hox gene families provides insights of decapod evolution.</title>
        <authorList>
            <person name="Jeong J.-H."/>
            <person name="Song I."/>
            <person name="Kim S."/>
            <person name="Choi T."/>
            <person name="Kim D."/>
            <person name="Ryu S."/>
            <person name="Kim W."/>
        </authorList>
    </citation>
    <scope>NUCLEOTIDE SEQUENCE [LARGE SCALE GENOMIC DNA]</scope>
    <source>
        <tissue evidence="2">Muscle</tissue>
    </source>
</reference>
<name>A0A5B7CLF2_PORTR</name>
<dbReference type="EMBL" id="VSRR010000114">
    <property type="protein sequence ID" value="MPC10379.1"/>
    <property type="molecule type" value="Genomic_DNA"/>
</dbReference>
<keyword evidence="1" id="KW-1133">Transmembrane helix</keyword>
<protein>
    <submittedName>
        <fullName evidence="2">Uncharacterized protein</fullName>
    </submittedName>
</protein>
<feature type="transmembrane region" description="Helical" evidence="1">
    <location>
        <begin position="60"/>
        <end position="77"/>
    </location>
</feature>
<sequence length="165" mass="18045">MVHFPKGGTGLTIRVNAAVTILLFRSNLVHSTLKCIHFILLPLALIFRLLLILIAAIFKFIIFIVVTGIIITLRLEAAAFLDSSRERSCSSSSSRMEAFLLASRACLSFAALITSRQLVHLYNNLCPVFHIGLAVQQEGHHFMATLEAGQCEGRVAVGLNLGIDI</sequence>
<keyword evidence="3" id="KW-1185">Reference proteome</keyword>
<evidence type="ECO:0000313" key="3">
    <source>
        <dbReference type="Proteomes" id="UP000324222"/>
    </source>
</evidence>
<proteinExistence type="predicted"/>
<evidence type="ECO:0000313" key="2">
    <source>
        <dbReference type="EMBL" id="MPC10379.1"/>
    </source>
</evidence>
<dbReference type="AlphaFoldDB" id="A0A5B7CLF2"/>
<keyword evidence="1" id="KW-0472">Membrane</keyword>
<gene>
    <name evidence="2" type="ORF">E2C01_003013</name>
</gene>
<dbReference type="Proteomes" id="UP000324222">
    <property type="component" value="Unassembled WGS sequence"/>
</dbReference>